<sequence>MYQKIFATLGSAMLSLAGLCTAVHAASPETIEDSLQATVDAAIKPVLQEHRIPGMSVAVTVNGHRYFYNYGVASRQSGQQVSQDTLFEIGSVSKTFTATLAAYGQALGTLSLNDPAAKYWPVLRGSAVEKISLLELGTYTAGGLPLQFPDAVGSQEDIEAYYKNWKPAYGPGTHRLYSNPSIALFGFLAARSMGKPYAELLETMLFPKLGLRDSHIRVPERKMEHYAWGYARDDTPVRVSPGPLDAEAYGVKSTSADLIRFVEANMNPSRFEKEMQQAISATHAGYFRMGSLTQGLGWERYSYPGSLDALIENSSADVVLKANPVTALDPSVAPQGNVLINKTGSTNGFGVYVAFVPGKSIGIVMLANRNYPNAARIKAAYRILSALEKRPAAPSR</sequence>
<dbReference type="NCBIfam" id="NF033085">
    <property type="entry name" value="bla_class_C"/>
    <property type="match status" value="1"/>
</dbReference>
<gene>
    <name evidence="9" type="primary">ampC</name>
    <name evidence="9" type="ORF">RY831_16685</name>
</gene>
<evidence type="ECO:0000256" key="3">
    <source>
        <dbReference type="ARBA" id="ARBA00012865"/>
    </source>
</evidence>
<dbReference type="InterPro" id="IPR001466">
    <property type="entry name" value="Beta-lactam-related"/>
</dbReference>
<name>A0ABU6JAZ3_9BURK</name>
<evidence type="ECO:0000313" key="10">
    <source>
        <dbReference type="Proteomes" id="UP001352263"/>
    </source>
</evidence>
<evidence type="ECO:0000256" key="2">
    <source>
        <dbReference type="ARBA" id="ARBA00007840"/>
    </source>
</evidence>
<dbReference type="PROSITE" id="PS00336">
    <property type="entry name" value="BETA_LACTAMASE_C"/>
    <property type="match status" value="1"/>
</dbReference>
<keyword evidence="4 6" id="KW-0378">Hydrolase</keyword>
<dbReference type="PANTHER" id="PTHR46825">
    <property type="entry name" value="D-ALANYL-D-ALANINE-CARBOXYPEPTIDASE/ENDOPEPTIDASE AMPH"/>
    <property type="match status" value="1"/>
</dbReference>
<dbReference type="Gene3D" id="3.40.710.10">
    <property type="entry name" value="DD-peptidase/beta-lactamase superfamily"/>
    <property type="match status" value="1"/>
</dbReference>
<dbReference type="InterPro" id="IPR058136">
    <property type="entry name" value="AmpC"/>
</dbReference>
<accession>A0ABU6JAZ3</accession>
<dbReference type="InterPro" id="IPR012338">
    <property type="entry name" value="Beta-lactam/transpept-like"/>
</dbReference>
<feature type="signal peptide" evidence="7">
    <location>
        <begin position="1"/>
        <end position="25"/>
    </location>
</feature>
<comment type="catalytic activity">
    <reaction evidence="1 6">
        <text>a beta-lactam + H2O = a substituted beta-amino acid</text>
        <dbReference type="Rhea" id="RHEA:20401"/>
        <dbReference type="ChEBI" id="CHEBI:15377"/>
        <dbReference type="ChEBI" id="CHEBI:35627"/>
        <dbReference type="ChEBI" id="CHEBI:140347"/>
        <dbReference type="EC" id="3.5.2.6"/>
    </reaction>
</comment>
<proteinExistence type="inferred from homology"/>
<dbReference type="GO" id="GO:0008800">
    <property type="term" value="F:beta-lactamase activity"/>
    <property type="evidence" value="ECO:0007669"/>
    <property type="project" value="UniProtKB-EC"/>
</dbReference>
<comment type="similarity">
    <text evidence="2 6">Belongs to the class-C beta-lactamase family.</text>
</comment>
<evidence type="ECO:0000256" key="5">
    <source>
        <dbReference type="ARBA" id="ARBA00023251"/>
    </source>
</evidence>
<dbReference type="EMBL" id="JAWIIV010000013">
    <property type="protein sequence ID" value="MEC4720803.1"/>
    <property type="molecule type" value="Genomic_DNA"/>
</dbReference>
<feature type="domain" description="Beta-lactamase-related" evidence="8">
    <location>
        <begin position="39"/>
        <end position="387"/>
    </location>
</feature>
<dbReference type="Pfam" id="PF00144">
    <property type="entry name" value="Beta-lactamase"/>
    <property type="match status" value="1"/>
</dbReference>
<keyword evidence="7" id="KW-0732">Signal</keyword>
<evidence type="ECO:0000256" key="1">
    <source>
        <dbReference type="ARBA" id="ARBA00001526"/>
    </source>
</evidence>
<keyword evidence="5 6" id="KW-0046">Antibiotic resistance</keyword>
<evidence type="ECO:0000256" key="6">
    <source>
        <dbReference type="RuleBase" id="RU361140"/>
    </source>
</evidence>
<dbReference type="PANTHER" id="PTHR46825:SF8">
    <property type="entry name" value="BETA-LACTAMASE-RELATED"/>
    <property type="match status" value="1"/>
</dbReference>
<evidence type="ECO:0000313" key="9">
    <source>
        <dbReference type="EMBL" id="MEC4720803.1"/>
    </source>
</evidence>
<dbReference type="InterPro" id="IPR001586">
    <property type="entry name" value="Beta-lactam_class-C_AS"/>
</dbReference>
<evidence type="ECO:0000256" key="7">
    <source>
        <dbReference type="SAM" id="SignalP"/>
    </source>
</evidence>
<keyword evidence="10" id="KW-1185">Reference proteome</keyword>
<comment type="caution">
    <text evidence="9">The sequence shown here is derived from an EMBL/GenBank/DDBJ whole genome shotgun (WGS) entry which is preliminary data.</text>
</comment>
<dbReference type="Proteomes" id="UP001352263">
    <property type="component" value="Unassembled WGS sequence"/>
</dbReference>
<dbReference type="RefSeq" id="WP_326507517.1">
    <property type="nucleotide sequence ID" value="NZ_JAWIIV010000013.1"/>
</dbReference>
<dbReference type="InterPro" id="IPR050491">
    <property type="entry name" value="AmpC-like"/>
</dbReference>
<reference evidence="9 10" key="1">
    <citation type="submission" date="2023-10" db="EMBL/GenBank/DDBJ databases">
        <title>Noviherbaspirillum sp. CPCC 100848 genome assembly.</title>
        <authorList>
            <person name="Li X.Y."/>
            <person name="Fang X.M."/>
        </authorList>
    </citation>
    <scope>NUCLEOTIDE SEQUENCE [LARGE SCALE GENOMIC DNA]</scope>
    <source>
        <strain evidence="9 10">CPCC 100848</strain>
    </source>
</reference>
<feature type="chain" id="PRO_5047023763" description="Beta-lactamase" evidence="7">
    <location>
        <begin position="26"/>
        <end position="396"/>
    </location>
</feature>
<organism evidence="9 10">
    <name type="scientific">Noviherbaspirillum album</name>
    <dbReference type="NCBI Taxonomy" id="3080276"/>
    <lineage>
        <taxon>Bacteria</taxon>
        <taxon>Pseudomonadati</taxon>
        <taxon>Pseudomonadota</taxon>
        <taxon>Betaproteobacteria</taxon>
        <taxon>Burkholderiales</taxon>
        <taxon>Oxalobacteraceae</taxon>
        <taxon>Noviherbaspirillum</taxon>
    </lineage>
</organism>
<protein>
    <recommendedName>
        <fullName evidence="3 6">Beta-lactamase</fullName>
        <ecNumber evidence="3 6">3.5.2.6</ecNumber>
    </recommendedName>
</protein>
<dbReference type="SUPFAM" id="SSF56601">
    <property type="entry name" value="beta-lactamase/transpeptidase-like"/>
    <property type="match status" value="1"/>
</dbReference>
<evidence type="ECO:0000256" key="4">
    <source>
        <dbReference type="ARBA" id="ARBA00022801"/>
    </source>
</evidence>
<dbReference type="EC" id="3.5.2.6" evidence="3 6"/>
<evidence type="ECO:0000259" key="8">
    <source>
        <dbReference type="Pfam" id="PF00144"/>
    </source>
</evidence>